<sequence>MSLAYYARNAATAERNRRRMRREGVTMNGYKLWTEEEKEIVRRLSPDYDAICKLIPSRKRRSIQHMASAMGVAGEKHLYTAAEISKLRRLYSTATWQEILEAFPFSDKERLKGVAKYHGFRRPRKKFKLTGDQPIDALLEKCAAANLSLVDLDKECRTKNYFRHCNWRSKPPNYTRIVKAIKLLEGQMRAEWPSDEF</sequence>
<organism evidence="1 2">
    <name type="scientific">Rhizobium tropici</name>
    <dbReference type="NCBI Taxonomy" id="398"/>
    <lineage>
        <taxon>Bacteria</taxon>
        <taxon>Pseudomonadati</taxon>
        <taxon>Pseudomonadota</taxon>
        <taxon>Alphaproteobacteria</taxon>
        <taxon>Hyphomicrobiales</taxon>
        <taxon>Rhizobiaceae</taxon>
        <taxon>Rhizobium/Agrobacterium group</taxon>
        <taxon>Rhizobium</taxon>
    </lineage>
</organism>
<dbReference type="Proteomes" id="UP000323608">
    <property type="component" value="Unassembled WGS sequence"/>
</dbReference>
<gene>
    <name evidence="1" type="ORF">FP026_27880</name>
</gene>
<evidence type="ECO:0000313" key="2">
    <source>
        <dbReference type="Proteomes" id="UP000323608"/>
    </source>
</evidence>
<protein>
    <submittedName>
        <fullName evidence="1">Uncharacterized protein</fullName>
    </submittedName>
</protein>
<comment type="caution">
    <text evidence="1">The sequence shown here is derived from an EMBL/GenBank/DDBJ whole genome shotgun (WGS) entry which is preliminary data.</text>
</comment>
<dbReference type="EMBL" id="VNIP01000017">
    <property type="protein sequence ID" value="KAA1176464.1"/>
    <property type="molecule type" value="Genomic_DNA"/>
</dbReference>
<dbReference type="OrthoDB" id="8082928at2"/>
<reference evidence="1 2" key="1">
    <citation type="submission" date="2019-07" db="EMBL/GenBank/DDBJ databases">
        <title>The Draft Genome Sequence of Rhizobium tropici SARCC-755 Associated with Superior Nodulation on Pigeonpea (Cajanus cajan (L.) Millsp.).</title>
        <authorList>
            <person name="Bopape F.L."/>
            <person name="Hassen A.I."/>
            <person name="Swanevelder Z.H."/>
            <person name="Gwata E.T."/>
        </authorList>
    </citation>
    <scope>NUCLEOTIDE SEQUENCE [LARGE SCALE GENOMIC DNA]</scope>
    <source>
        <strain evidence="1 2">SARCC-755</strain>
    </source>
</reference>
<name>A0A5B0VPX8_RHITR</name>
<dbReference type="AlphaFoldDB" id="A0A5B0VPX8"/>
<proteinExistence type="predicted"/>
<dbReference type="RefSeq" id="WP_149637810.1">
    <property type="nucleotide sequence ID" value="NZ_VNIP01000017.1"/>
</dbReference>
<accession>A0A5B0VPX8</accession>
<evidence type="ECO:0000313" key="1">
    <source>
        <dbReference type="EMBL" id="KAA1176464.1"/>
    </source>
</evidence>